<sequence>MCGFYSEVLILAIHKRRPIWTGGDRFYKGDNTCTATRTELNIFIEVEYERGNICKFLKEAWDTLTLAYEGMSHVTDSKKNMLIQKNIWLFIERK</sequence>
<reference evidence="1" key="1">
    <citation type="submission" date="2018-05" db="EMBL/GenBank/DDBJ databases">
        <title>Draft genome of Mucuna pruriens seed.</title>
        <authorList>
            <person name="Nnadi N.E."/>
            <person name="Vos R."/>
            <person name="Hasami M.H."/>
            <person name="Devisetty U.K."/>
            <person name="Aguiy J.C."/>
        </authorList>
    </citation>
    <scope>NUCLEOTIDE SEQUENCE [LARGE SCALE GENOMIC DNA]</scope>
    <source>
        <strain evidence="1">JCA_2017</strain>
    </source>
</reference>
<dbReference type="Proteomes" id="UP000257109">
    <property type="component" value="Unassembled WGS sequence"/>
</dbReference>
<gene>
    <name evidence="1" type="ORF">CR513_25819</name>
</gene>
<feature type="non-terminal residue" evidence="1">
    <location>
        <position position="1"/>
    </location>
</feature>
<evidence type="ECO:0000313" key="1">
    <source>
        <dbReference type="EMBL" id="RDX92101.1"/>
    </source>
</evidence>
<dbReference type="EMBL" id="QJKJ01004950">
    <property type="protein sequence ID" value="RDX92101.1"/>
    <property type="molecule type" value="Genomic_DNA"/>
</dbReference>
<keyword evidence="2" id="KW-1185">Reference proteome</keyword>
<evidence type="ECO:0000313" key="2">
    <source>
        <dbReference type="Proteomes" id="UP000257109"/>
    </source>
</evidence>
<protein>
    <submittedName>
        <fullName evidence="1">Uncharacterized protein</fullName>
    </submittedName>
</protein>
<dbReference type="AlphaFoldDB" id="A0A371GNH1"/>
<comment type="caution">
    <text evidence="1">The sequence shown here is derived from an EMBL/GenBank/DDBJ whole genome shotgun (WGS) entry which is preliminary data.</text>
</comment>
<accession>A0A371GNH1</accession>
<name>A0A371GNH1_MUCPR</name>
<proteinExistence type="predicted"/>
<organism evidence="1 2">
    <name type="scientific">Mucuna pruriens</name>
    <name type="common">Velvet bean</name>
    <name type="synonym">Dolichos pruriens</name>
    <dbReference type="NCBI Taxonomy" id="157652"/>
    <lineage>
        <taxon>Eukaryota</taxon>
        <taxon>Viridiplantae</taxon>
        <taxon>Streptophyta</taxon>
        <taxon>Embryophyta</taxon>
        <taxon>Tracheophyta</taxon>
        <taxon>Spermatophyta</taxon>
        <taxon>Magnoliopsida</taxon>
        <taxon>eudicotyledons</taxon>
        <taxon>Gunneridae</taxon>
        <taxon>Pentapetalae</taxon>
        <taxon>rosids</taxon>
        <taxon>fabids</taxon>
        <taxon>Fabales</taxon>
        <taxon>Fabaceae</taxon>
        <taxon>Papilionoideae</taxon>
        <taxon>50 kb inversion clade</taxon>
        <taxon>NPAAA clade</taxon>
        <taxon>indigoferoid/millettioid clade</taxon>
        <taxon>Phaseoleae</taxon>
        <taxon>Mucuna</taxon>
    </lineage>
</organism>